<reference evidence="11" key="1">
    <citation type="submission" date="2016-11" db="EMBL/GenBank/DDBJ databases">
        <authorList>
            <person name="Varghese N."/>
            <person name="Submissions S."/>
        </authorList>
    </citation>
    <scope>NUCLEOTIDE SEQUENCE [LARGE SCALE GENOMIC DNA]</scope>
    <source>
        <strain evidence="11">DSM 10124</strain>
    </source>
</reference>
<dbReference type="Proteomes" id="UP000184423">
    <property type="component" value="Unassembled WGS sequence"/>
</dbReference>
<sequence>MKIREAIKGVRPYQAGKPISEVKRQLGLEDIIKLASNENPYGCSEKVKKAMYNAVDSINLYPDASNYELKKALAEHIGVKPSMIFCGTGSDLLIRVLCSVFIDKDDEIIMGDISFQRYEDSAKIMGGKVIKVKMKDYRLDVEAMVNAITDKTKIIWFATPNNPIGTIVKSNELMWALENISDDIIVVIDEAYREYVNDKDYPETVPLLDKYKNIVILRTFSKAYGLAGLRLGYGIASEEITQYMNSVIGPFDTNLIAQEAGIAALQDEEFLKFVVEKNEEGRQYYYKEFNRLGLKFIESQANFVMVDTGKDDMEVFNKLLRKGVIVRPGSLFDMPGWLRVTVGTMEQCQRFVKSLEEIIRGE</sequence>
<evidence type="ECO:0000256" key="7">
    <source>
        <dbReference type="ARBA" id="ARBA00047481"/>
    </source>
</evidence>
<evidence type="ECO:0000256" key="4">
    <source>
        <dbReference type="ARBA" id="ARBA00022576"/>
    </source>
</evidence>
<feature type="domain" description="Aminotransferase class I/classII large" evidence="9">
    <location>
        <begin position="30"/>
        <end position="355"/>
    </location>
</feature>
<evidence type="ECO:0000256" key="3">
    <source>
        <dbReference type="ARBA" id="ARBA00011738"/>
    </source>
</evidence>
<comment type="cofactor">
    <cofactor evidence="1 8">
        <name>pyridoxal 5'-phosphate</name>
        <dbReference type="ChEBI" id="CHEBI:597326"/>
    </cofactor>
</comment>
<evidence type="ECO:0000313" key="11">
    <source>
        <dbReference type="Proteomes" id="UP000184423"/>
    </source>
</evidence>
<dbReference type="PANTHER" id="PTHR43643">
    <property type="entry name" value="HISTIDINOL-PHOSPHATE AMINOTRANSFERASE 2"/>
    <property type="match status" value="1"/>
</dbReference>
<evidence type="ECO:0000256" key="6">
    <source>
        <dbReference type="ARBA" id="ARBA00022898"/>
    </source>
</evidence>
<evidence type="ECO:0000313" key="10">
    <source>
        <dbReference type="EMBL" id="SHE66473.1"/>
    </source>
</evidence>
<keyword evidence="8" id="KW-0028">Amino-acid biosynthesis</keyword>
<dbReference type="AlphaFoldDB" id="A0A1M4VC37"/>
<dbReference type="NCBIfam" id="TIGR01141">
    <property type="entry name" value="hisC"/>
    <property type="match status" value="1"/>
</dbReference>
<evidence type="ECO:0000259" key="9">
    <source>
        <dbReference type="Pfam" id="PF00155"/>
    </source>
</evidence>
<comment type="similarity">
    <text evidence="8">Belongs to the class-II pyridoxal-phosphate-dependent aminotransferase family. Histidinol-phosphate aminotransferase subfamily.</text>
</comment>
<evidence type="ECO:0000256" key="1">
    <source>
        <dbReference type="ARBA" id="ARBA00001933"/>
    </source>
</evidence>
<dbReference type="GO" id="GO:0004400">
    <property type="term" value="F:histidinol-phosphate transaminase activity"/>
    <property type="evidence" value="ECO:0007669"/>
    <property type="project" value="UniProtKB-UniRule"/>
</dbReference>
<keyword evidence="8" id="KW-0368">Histidine biosynthesis</keyword>
<comment type="pathway">
    <text evidence="2 8">Amino-acid biosynthesis; L-histidine biosynthesis; L-histidine from 5-phospho-alpha-D-ribose 1-diphosphate: step 7/9.</text>
</comment>
<dbReference type="PROSITE" id="PS00599">
    <property type="entry name" value="AA_TRANSFER_CLASS_2"/>
    <property type="match status" value="1"/>
</dbReference>
<feature type="modified residue" description="N6-(pyridoxal phosphate)lysine" evidence="8">
    <location>
        <position position="222"/>
    </location>
</feature>
<keyword evidence="4 8" id="KW-0032">Aminotransferase</keyword>
<comment type="catalytic activity">
    <reaction evidence="7 8">
        <text>L-histidinol phosphate + 2-oxoglutarate = 3-(imidazol-4-yl)-2-oxopropyl phosphate + L-glutamate</text>
        <dbReference type="Rhea" id="RHEA:23744"/>
        <dbReference type="ChEBI" id="CHEBI:16810"/>
        <dbReference type="ChEBI" id="CHEBI:29985"/>
        <dbReference type="ChEBI" id="CHEBI:57766"/>
        <dbReference type="ChEBI" id="CHEBI:57980"/>
        <dbReference type="EC" id="2.6.1.9"/>
    </reaction>
</comment>
<dbReference type="EMBL" id="FQVG01000011">
    <property type="protein sequence ID" value="SHE66473.1"/>
    <property type="molecule type" value="Genomic_DNA"/>
</dbReference>
<dbReference type="InterPro" id="IPR050106">
    <property type="entry name" value="HistidinolP_aminotransfase"/>
</dbReference>
<dbReference type="GO" id="GO:0000105">
    <property type="term" value="P:L-histidine biosynthetic process"/>
    <property type="evidence" value="ECO:0007669"/>
    <property type="project" value="UniProtKB-UniRule"/>
</dbReference>
<dbReference type="EC" id="2.6.1.9" evidence="8"/>
<evidence type="ECO:0000256" key="8">
    <source>
        <dbReference type="HAMAP-Rule" id="MF_01023"/>
    </source>
</evidence>
<accession>A0A1M4VC37</accession>
<keyword evidence="5 8" id="KW-0808">Transferase</keyword>
<dbReference type="Gene3D" id="3.90.1150.10">
    <property type="entry name" value="Aspartate Aminotransferase, domain 1"/>
    <property type="match status" value="1"/>
</dbReference>
<dbReference type="PANTHER" id="PTHR43643:SF3">
    <property type="entry name" value="HISTIDINOL-PHOSPHATE AMINOTRANSFERASE"/>
    <property type="match status" value="1"/>
</dbReference>
<evidence type="ECO:0000256" key="2">
    <source>
        <dbReference type="ARBA" id="ARBA00005011"/>
    </source>
</evidence>
<dbReference type="InterPro" id="IPR015421">
    <property type="entry name" value="PyrdxlP-dep_Trfase_major"/>
</dbReference>
<dbReference type="InterPro" id="IPR004839">
    <property type="entry name" value="Aminotransferase_I/II_large"/>
</dbReference>
<dbReference type="UniPathway" id="UPA00031">
    <property type="reaction ID" value="UER00012"/>
</dbReference>
<dbReference type="CDD" id="cd00609">
    <property type="entry name" value="AAT_like"/>
    <property type="match status" value="1"/>
</dbReference>
<dbReference type="InterPro" id="IPR005861">
    <property type="entry name" value="HisP_aminotrans"/>
</dbReference>
<organism evidence="10 11">
    <name type="scientific">Caloramator proteoclasticus DSM 10124</name>
    <dbReference type="NCBI Taxonomy" id="1121262"/>
    <lineage>
        <taxon>Bacteria</taxon>
        <taxon>Bacillati</taxon>
        <taxon>Bacillota</taxon>
        <taxon>Clostridia</taxon>
        <taxon>Eubacteriales</taxon>
        <taxon>Clostridiaceae</taxon>
        <taxon>Caloramator</taxon>
    </lineage>
</organism>
<proteinExistence type="inferred from homology"/>
<dbReference type="Pfam" id="PF00155">
    <property type="entry name" value="Aminotran_1_2"/>
    <property type="match status" value="1"/>
</dbReference>
<gene>
    <name evidence="8" type="primary">hisC</name>
    <name evidence="10" type="ORF">SAMN02746091_00860</name>
</gene>
<comment type="subunit">
    <text evidence="3 8">Homodimer.</text>
</comment>
<dbReference type="InterPro" id="IPR001917">
    <property type="entry name" value="Aminotrans_II_pyridoxalP_BS"/>
</dbReference>
<dbReference type="RefSeq" id="WP_084106500.1">
    <property type="nucleotide sequence ID" value="NZ_FQVG01000011.1"/>
</dbReference>
<protein>
    <recommendedName>
        <fullName evidence="8">Histidinol-phosphate aminotransferase</fullName>
        <ecNumber evidence="8">2.6.1.9</ecNumber>
    </recommendedName>
    <alternativeName>
        <fullName evidence="8">Imidazole acetol-phosphate transaminase</fullName>
    </alternativeName>
</protein>
<dbReference type="HAMAP" id="MF_01023">
    <property type="entry name" value="HisC_aminotrans_2"/>
    <property type="match status" value="1"/>
</dbReference>
<dbReference type="InterPro" id="IPR015422">
    <property type="entry name" value="PyrdxlP-dep_Trfase_small"/>
</dbReference>
<dbReference type="SUPFAM" id="SSF53383">
    <property type="entry name" value="PLP-dependent transferases"/>
    <property type="match status" value="1"/>
</dbReference>
<dbReference type="Gene3D" id="3.40.640.10">
    <property type="entry name" value="Type I PLP-dependent aspartate aminotransferase-like (Major domain)"/>
    <property type="match status" value="1"/>
</dbReference>
<name>A0A1M4VC37_9CLOT</name>
<dbReference type="GO" id="GO:0030170">
    <property type="term" value="F:pyridoxal phosphate binding"/>
    <property type="evidence" value="ECO:0007669"/>
    <property type="project" value="InterPro"/>
</dbReference>
<keyword evidence="11" id="KW-1185">Reference proteome</keyword>
<evidence type="ECO:0000256" key="5">
    <source>
        <dbReference type="ARBA" id="ARBA00022679"/>
    </source>
</evidence>
<dbReference type="InterPro" id="IPR015424">
    <property type="entry name" value="PyrdxlP-dep_Trfase"/>
</dbReference>
<keyword evidence="6 8" id="KW-0663">Pyridoxal phosphate</keyword>